<feature type="transmembrane region" description="Helical" evidence="1">
    <location>
        <begin position="125"/>
        <end position="148"/>
    </location>
</feature>
<dbReference type="Proteomes" id="UP001157910">
    <property type="component" value="Unassembled WGS sequence"/>
</dbReference>
<sequence>MAGAGPHDPSGRDRELTWPRAECLQSPVMSTAHISCPARRRPVHGLDVVRLIAAMLVVIYHLGFKAWALPGSSLRHVIDAPVTHPPGYGLTWCGWIGVQVFFVVSGAVIAYSAEGARPGSFARRRLARLLPAILIATPLALPLAVLLFRTPPAAALMLGLKTVAFAPVGPWIMGQFWTISIELAFYAAVCAILASGMPERGLRTLPWGLGLASAGYWFGAAFGGLQPGGRLAELLLVSHGVYFALGMLCAQLGTGTLAHRHGLLALVCAGAAAVQVRTTAGWEMGSRAELSAQWLVPYAVWFILAAAVGASFRWRSAIELRVARHAKGLRMAGMTTYPLYLTHIHTGGAALAAFSALGVLAASVLACLVSLLVAWSIALQLEPHVHVTVDRVLKDIAMRAKGAVQAG</sequence>
<keyword evidence="3" id="KW-0808">Transferase</keyword>
<dbReference type="InterPro" id="IPR050879">
    <property type="entry name" value="Acyltransferase_3"/>
</dbReference>
<feature type="transmembrane region" description="Helical" evidence="1">
    <location>
        <begin position="360"/>
        <end position="381"/>
    </location>
</feature>
<dbReference type="GO" id="GO:0016746">
    <property type="term" value="F:acyltransferase activity"/>
    <property type="evidence" value="ECO:0007669"/>
    <property type="project" value="UniProtKB-KW"/>
</dbReference>
<feature type="transmembrane region" description="Helical" evidence="1">
    <location>
        <begin position="48"/>
        <end position="69"/>
    </location>
</feature>
<name>A0ABY1QGP0_9SPHN</name>
<feature type="transmembrane region" description="Helical" evidence="1">
    <location>
        <begin position="231"/>
        <end position="250"/>
    </location>
</feature>
<comment type="caution">
    <text evidence="3">The sequence shown here is derived from an EMBL/GenBank/DDBJ whole genome shotgun (WGS) entry which is preliminary data.</text>
</comment>
<feature type="transmembrane region" description="Helical" evidence="1">
    <location>
        <begin position="89"/>
        <end position="113"/>
    </location>
</feature>
<dbReference type="PANTHER" id="PTHR23028:SF53">
    <property type="entry name" value="ACYL_TRANSF_3 DOMAIN-CONTAINING PROTEIN"/>
    <property type="match status" value="1"/>
</dbReference>
<keyword evidence="3" id="KW-0012">Acyltransferase</keyword>
<evidence type="ECO:0000259" key="2">
    <source>
        <dbReference type="Pfam" id="PF01757"/>
    </source>
</evidence>
<dbReference type="Pfam" id="PF01757">
    <property type="entry name" value="Acyl_transf_3"/>
    <property type="match status" value="1"/>
</dbReference>
<evidence type="ECO:0000256" key="1">
    <source>
        <dbReference type="SAM" id="Phobius"/>
    </source>
</evidence>
<keyword evidence="1" id="KW-1133">Transmembrane helix</keyword>
<feature type="domain" description="Acyltransferase 3" evidence="2">
    <location>
        <begin position="44"/>
        <end position="376"/>
    </location>
</feature>
<feature type="transmembrane region" description="Helical" evidence="1">
    <location>
        <begin position="168"/>
        <end position="193"/>
    </location>
</feature>
<feature type="transmembrane region" description="Helical" evidence="1">
    <location>
        <begin position="294"/>
        <end position="314"/>
    </location>
</feature>
<proteinExistence type="predicted"/>
<reference evidence="3 4" key="1">
    <citation type="submission" date="2017-05" db="EMBL/GenBank/DDBJ databases">
        <authorList>
            <person name="Varghese N."/>
            <person name="Submissions S."/>
        </authorList>
    </citation>
    <scope>NUCLEOTIDE SEQUENCE [LARGE SCALE GENOMIC DNA]</scope>
    <source>
        <strain evidence="3 4">SM16</strain>
    </source>
</reference>
<evidence type="ECO:0000313" key="4">
    <source>
        <dbReference type="Proteomes" id="UP001157910"/>
    </source>
</evidence>
<organism evidence="3 4">
    <name type="scientific">Novosphingobium panipatense</name>
    <dbReference type="NCBI Taxonomy" id="428991"/>
    <lineage>
        <taxon>Bacteria</taxon>
        <taxon>Pseudomonadati</taxon>
        <taxon>Pseudomonadota</taxon>
        <taxon>Alphaproteobacteria</taxon>
        <taxon>Sphingomonadales</taxon>
        <taxon>Sphingomonadaceae</taxon>
        <taxon>Novosphingobium</taxon>
    </lineage>
</organism>
<accession>A0ABY1QGP0</accession>
<keyword evidence="1" id="KW-0812">Transmembrane</keyword>
<dbReference type="EMBL" id="FXUI01000005">
    <property type="protein sequence ID" value="SMP69975.1"/>
    <property type="molecule type" value="Genomic_DNA"/>
</dbReference>
<dbReference type="PANTHER" id="PTHR23028">
    <property type="entry name" value="ACETYLTRANSFERASE"/>
    <property type="match status" value="1"/>
</dbReference>
<keyword evidence="4" id="KW-1185">Reference proteome</keyword>
<evidence type="ECO:0000313" key="3">
    <source>
        <dbReference type="EMBL" id="SMP69975.1"/>
    </source>
</evidence>
<protein>
    <submittedName>
        <fullName evidence="3">Peptidoglycan/LPS O-acetylase OafA/YrhL, contains acyltransferase and SGNH-hydrolase domains</fullName>
    </submittedName>
</protein>
<keyword evidence="1" id="KW-0472">Membrane</keyword>
<feature type="transmembrane region" description="Helical" evidence="1">
    <location>
        <begin position="205"/>
        <end position="225"/>
    </location>
</feature>
<feature type="transmembrane region" description="Helical" evidence="1">
    <location>
        <begin position="335"/>
        <end position="354"/>
    </location>
</feature>
<gene>
    <name evidence="3" type="ORF">SAMN06296065_105216</name>
</gene>
<dbReference type="InterPro" id="IPR002656">
    <property type="entry name" value="Acyl_transf_3_dom"/>
</dbReference>
<feature type="transmembrane region" description="Helical" evidence="1">
    <location>
        <begin position="262"/>
        <end position="282"/>
    </location>
</feature>